<dbReference type="AlphaFoldDB" id="A0A2H3NLV6"/>
<dbReference type="PANTHER" id="PTHR36222:SF1">
    <property type="entry name" value="SERINE PROTEASE INHIBITOR RV3364C"/>
    <property type="match status" value="1"/>
</dbReference>
<sequence length="127" mass="13441">MATSDALHDLLYELSDAVPGQIHGSLIASRDGLLITETLSDSEEAERIAAMVATTLGVSRRMARRLGAGVLNETAISATERRIQMYLIGSEGALAVVTAADANVALINIQARKVVKSAEPLLRDTNP</sequence>
<dbReference type="InterPro" id="IPR053141">
    <property type="entry name" value="Mycobact_SerProt_Inhib_Rv3364c"/>
</dbReference>
<evidence type="ECO:0000313" key="3">
    <source>
        <dbReference type="Proteomes" id="UP000221024"/>
    </source>
</evidence>
<evidence type="ECO:0000313" key="2">
    <source>
        <dbReference type="EMBL" id="PEN07040.1"/>
    </source>
</evidence>
<protein>
    <recommendedName>
        <fullName evidence="1">Roadblock/LAMTOR2 domain-containing protein</fullName>
    </recommendedName>
</protein>
<dbReference type="Pfam" id="PF03259">
    <property type="entry name" value="Robl_LC7"/>
    <property type="match status" value="1"/>
</dbReference>
<dbReference type="EMBL" id="PDEP01000006">
    <property type="protein sequence ID" value="PEN07040.1"/>
    <property type="molecule type" value="Genomic_DNA"/>
</dbReference>
<evidence type="ECO:0000259" key="1">
    <source>
        <dbReference type="SMART" id="SM00960"/>
    </source>
</evidence>
<reference evidence="2 3" key="1">
    <citation type="submission" date="2017-10" db="EMBL/GenBank/DDBJ databases">
        <title>Draft genome of Longimonas halophila.</title>
        <authorList>
            <person name="Goh K.M."/>
            <person name="Shamsir M.S."/>
            <person name="Lim S.W."/>
        </authorList>
    </citation>
    <scope>NUCLEOTIDE SEQUENCE [LARGE SCALE GENOMIC DNA]</scope>
    <source>
        <strain evidence="2 3">KCTC 42399</strain>
    </source>
</reference>
<dbReference type="Proteomes" id="UP000221024">
    <property type="component" value="Unassembled WGS sequence"/>
</dbReference>
<dbReference type="RefSeq" id="WP_098062069.1">
    <property type="nucleotide sequence ID" value="NZ_PDEP01000006.1"/>
</dbReference>
<organism evidence="2 3">
    <name type="scientific">Longimonas halophila</name>
    <dbReference type="NCBI Taxonomy" id="1469170"/>
    <lineage>
        <taxon>Bacteria</taxon>
        <taxon>Pseudomonadati</taxon>
        <taxon>Rhodothermota</taxon>
        <taxon>Rhodothermia</taxon>
        <taxon>Rhodothermales</taxon>
        <taxon>Salisaetaceae</taxon>
        <taxon>Longimonas</taxon>
    </lineage>
</organism>
<dbReference type="OrthoDB" id="3727201at2"/>
<keyword evidence="3" id="KW-1185">Reference proteome</keyword>
<proteinExistence type="predicted"/>
<comment type="caution">
    <text evidence="2">The sequence shown here is derived from an EMBL/GenBank/DDBJ whole genome shotgun (WGS) entry which is preliminary data.</text>
</comment>
<dbReference type="PANTHER" id="PTHR36222">
    <property type="entry name" value="SERINE PROTEASE INHIBITOR RV3364C"/>
    <property type="match status" value="1"/>
</dbReference>
<dbReference type="SMART" id="SM00960">
    <property type="entry name" value="Robl_LC7"/>
    <property type="match status" value="1"/>
</dbReference>
<name>A0A2H3NLV6_9BACT</name>
<gene>
    <name evidence="2" type="ORF">CRI93_07835</name>
</gene>
<accession>A0A2H3NLV6</accession>
<feature type="domain" description="Roadblock/LAMTOR2" evidence="1">
    <location>
        <begin position="8"/>
        <end position="98"/>
    </location>
</feature>
<dbReference type="SUPFAM" id="SSF103196">
    <property type="entry name" value="Roadblock/LC7 domain"/>
    <property type="match status" value="1"/>
</dbReference>
<dbReference type="InterPro" id="IPR004942">
    <property type="entry name" value="Roadblock/LAMTOR2_dom"/>
</dbReference>
<dbReference type="Gene3D" id="3.30.450.30">
    <property type="entry name" value="Dynein light chain 2a, cytoplasmic"/>
    <property type="match status" value="1"/>
</dbReference>